<sequence length="118" mass="14377">MNDLEIEKSVYRFYHNDEIKTLDELPKMRSDGLITQEEYDHRMAMYQSWLDSEEYNERTWRNTELQKTDYMLIADATYGGSVVADTNMLQEVIDYRDRLRKYNLRDETRPTRPEWYTG</sequence>
<dbReference type="EMBL" id="FSSB01000025">
    <property type="protein sequence ID" value="SIO96093.1"/>
    <property type="molecule type" value="Genomic_DNA"/>
</dbReference>
<dbReference type="OrthoDB" id="5873376at2"/>
<organism evidence="1 2">
    <name type="scientific">Vibrio spartinae</name>
    <dbReference type="NCBI Taxonomy" id="1918945"/>
    <lineage>
        <taxon>Bacteria</taxon>
        <taxon>Pseudomonadati</taxon>
        <taxon>Pseudomonadota</taxon>
        <taxon>Gammaproteobacteria</taxon>
        <taxon>Vibrionales</taxon>
        <taxon>Vibrionaceae</taxon>
        <taxon>Vibrio</taxon>
    </lineage>
</organism>
<accession>A0A1N6M9M3</accession>
<proteinExistence type="predicted"/>
<reference evidence="1 2" key="1">
    <citation type="submission" date="2016-12" db="EMBL/GenBank/DDBJ databases">
        <authorList>
            <person name="Song W.-J."/>
            <person name="Kurnit D.M."/>
        </authorList>
    </citation>
    <scope>NUCLEOTIDE SEQUENCE [LARGE SCALE GENOMIC DNA]</scope>
    <source>
        <strain evidence="1 2">CECT 9026</strain>
    </source>
</reference>
<evidence type="ECO:0000313" key="2">
    <source>
        <dbReference type="Proteomes" id="UP000184774"/>
    </source>
</evidence>
<gene>
    <name evidence="1" type="ORF">VSP9026_03853</name>
</gene>
<dbReference type="AlphaFoldDB" id="A0A1N6M9M3"/>
<protein>
    <submittedName>
        <fullName evidence="1">Uncharacterized protein</fullName>
    </submittedName>
</protein>
<evidence type="ECO:0000313" key="1">
    <source>
        <dbReference type="EMBL" id="SIO96093.1"/>
    </source>
</evidence>
<name>A0A1N6M9M3_9VIBR</name>
<dbReference type="Proteomes" id="UP000184774">
    <property type="component" value="Unassembled WGS sequence"/>
</dbReference>
<dbReference type="RefSeq" id="WP_074374556.1">
    <property type="nucleotide sequence ID" value="NZ_AP024907.1"/>
</dbReference>